<proteinExistence type="predicted"/>
<dbReference type="Proteomes" id="UP000033869">
    <property type="component" value="Unassembled WGS sequence"/>
</dbReference>
<dbReference type="PANTHER" id="PTHR13355:SF15">
    <property type="entry name" value="GCN5-RELATED N-ACETYLTRANSFERASE 3, CHLOROPLASTIC"/>
    <property type="match status" value="1"/>
</dbReference>
<sequence length="118" mass="13628">MEIKSNVVESKAVKLSVMDGEKEAGWAYLFLIANDRHKESYGYLENVYVHPEYRSQGLGKKLVYGIFDEAKKHGCYKIVATSRYSKPDVHAMYERYGFKDHGKNFRIDLIDSKVLQAD</sequence>
<dbReference type="PROSITE" id="PS51186">
    <property type="entry name" value="GNAT"/>
    <property type="match status" value="1"/>
</dbReference>
<protein>
    <submittedName>
        <fullName evidence="2">GCN5-related N-acetyltransferase</fullName>
    </submittedName>
</protein>
<dbReference type="InterPro" id="IPR000182">
    <property type="entry name" value="GNAT_dom"/>
</dbReference>
<comment type="caution">
    <text evidence="2">The sequence shown here is derived from an EMBL/GenBank/DDBJ whole genome shotgun (WGS) entry which is preliminary data.</text>
</comment>
<dbReference type="GO" id="GO:0008080">
    <property type="term" value="F:N-acetyltransferase activity"/>
    <property type="evidence" value="ECO:0007669"/>
    <property type="project" value="TreeGrafter"/>
</dbReference>
<keyword evidence="2" id="KW-0808">Transferase</keyword>
<dbReference type="EMBL" id="LCBL01000001">
    <property type="protein sequence ID" value="KKS09749.1"/>
    <property type="molecule type" value="Genomic_DNA"/>
</dbReference>
<dbReference type="CDD" id="cd04301">
    <property type="entry name" value="NAT_SF"/>
    <property type="match status" value="1"/>
</dbReference>
<organism evidence="2 3">
    <name type="scientific">candidate division CPR2 bacterium GW2011_GWC1_41_48</name>
    <dbReference type="NCBI Taxonomy" id="1618344"/>
    <lineage>
        <taxon>Bacteria</taxon>
        <taxon>Bacteria division CPR2</taxon>
    </lineage>
</organism>
<dbReference type="AlphaFoldDB" id="A0A0G0W9S4"/>
<feature type="domain" description="N-acetyltransferase" evidence="1">
    <location>
        <begin position="1"/>
        <end position="116"/>
    </location>
</feature>
<evidence type="ECO:0000313" key="2">
    <source>
        <dbReference type="EMBL" id="KKS09749.1"/>
    </source>
</evidence>
<evidence type="ECO:0000259" key="1">
    <source>
        <dbReference type="PROSITE" id="PS51186"/>
    </source>
</evidence>
<reference evidence="2 3" key="1">
    <citation type="journal article" date="2015" name="Nature">
        <title>rRNA introns, odd ribosomes, and small enigmatic genomes across a large radiation of phyla.</title>
        <authorList>
            <person name="Brown C.T."/>
            <person name="Hug L.A."/>
            <person name="Thomas B.C."/>
            <person name="Sharon I."/>
            <person name="Castelle C.J."/>
            <person name="Singh A."/>
            <person name="Wilkins M.J."/>
            <person name="Williams K.H."/>
            <person name="Banfield J.F."/>
        </authorList>
    </citation>
    <scope>NUCLEOTIDE SEQUENCE [LARGE SCALE GENOMIC DNA]</scope>
</reference>
<gene>
    <name evidence="2" type="ORF">UU65_C0001G0154</name>
</gene>
<evidence type="ECO:0000313" key="3">
    <source>
        <dbReference type="Proteomes" id="UP000033869"/>
    </source>
</evidence>
<dbReference type="InterPro" id="IPR039143">
    <property type="entry name" value="GNPNAT1-like"/>
</dbReference>
<dbReference type="PANTHER" id="PTHR13355">
    <property type="entry name" value="GLUCOSAMINE 6-PHOSPHATE N-ACETYLTRANSFERASE"/>
    <property type="match status" value="1"/>
</dbReference>
<dbReference type="InterPro" id="IPR016181">
    <property type="entry name" value="Acyl_CoA_acyltransferase"/>
</dbReference>
<name>A0A0G0W9S4_UNCC2</name>
<dbReference type="SUPFAM" id="SSF55729">
    <property type="entry name" value="Acyl-CoA N-acyltransferases (Nat)"/>
    <property type="match status" value="1"/>
</dbReference>
<dbReference type="Gene3D" id="3.40.630.30">
    <property type="match status" value="1"/>
</dbReference>
<accession>A0A0G0W9S4</accession>
<dbReference type="Pfam" id="PF00583">
    <property type="entry name" value="Acetyltransf_1"/>
    <property type="match status" value="1"/>
</dbReference>